<gene>
    <name evidence="1" type="ORF">JNB85_14385</name>
</gene>
<protein>
    <submittedName>
        <fullName evidence="1">Uncharacterized protein</fullName>
    </submittedName>
</protein>
<organism evidence="1 2">
    <name type="scientific">Rhizobium mesosinicum</name>
    <dbReference type="NCBI Taxonomy" id="335017"/>
    <lineage>
        <taxon>Bacteria</taxon>
        <taxon>Pseudomonadati</taxon>
        <taxon>Pseudomonadota</taxon>
        <taxon>Alphaproteobacteria</taxon>
        <taxon>Hyphomicrobiales</taxon>
        <taxon>Rhizobiaceae</taxon>
        <taxon>Rhizobium/Agrobacterium group</taxon>
        <taxon>Rhizobium</taxon>
    </lineage>
</organism>
<comment type="caution">
    <text evidence="1">The sequence shown here is derived from an EMBL/GenBank/DDBJ whole genome shotgun (WGS) entry which is preliminary data.</text>
</comment>
<sequence>MIRRLARRTGTSIAVVAAVFVLFAVVFAATGEAPAAMVFPAVSIEPGSLPEGVSILRWGRGFAVVTSERSDYVRALYGKGALLVLPLRKSGCLALRPASSP</sequence>
<proteinExistence type="predicted"/>
<dbReference type="EMBL" id="JAEUAK010000004">
    <property type="protein sequence ID" value="MBW9053599.1"/>
    <property type="molecule type" value="Genomic_DNA"/>
</dbReference>
<name>A0ABS7GUG5_9HYPH</name>
<accession>A0ABS7GUG5</accession>
<dbReference type="Proteomes" id="UP000717752">
    <property type="component" value="Unassembled WGS sequence"/>
</dbReference>
<keyword evidence="2" id="KW-1185">Reference proteome</keyword>
<reference evidence="1 2" key="1">
    <citation type="journal article" date="2021" name="MBio">
        <title>Poor Competitiveness of Bradyrhizobium in Pigeon Pea Root Colonization in Indian Soils.</title>
        <authorList>
            <person name="Chalasani D."/>
            <person name="Basu A."/>
            <person name="Pullabhotla S.V.S.R.N."/>
            <person name="Jorrin B."/>
            <person name="Neal A.L."/>
            <person name="Poole P.S."/>
            <person name="Podile A.R."/>
            <person name="Tkacz A."/>
        </authorList>
    </citation>
    <scope>NUCLEOTIDE SEQUENCE [LARGE SCALE GENOMIC DNA]</scope>
    <source>
        <strain evidence="1 2">HU56</strain>
    </source>
</reference>
<evidence type="ECO:0000313" key="1">
    <source>
        <dbReference type="EMBL" id="MBW9053599.1"/>
    </source>
</evidence>
<evidence type="ECO:0000313" key="2">
    <source>
        <dbReference type="Proteomes" id="UP000717752"/>
    </source>
</evidence>